<dbReference type="AlphaFoldDB" id="A0A6C1E5V4"/>
<proteinExistence type="predicted"/>
<organism evidence="3 4">
    <name type="scientific">Saccharomyces pastorianus</name>
    <name type="common">Lager yeast</name>
    <name type="synonym">Saccharomyces cerevisiae x Saccharomyces eubayanus</name>
    <dbReference type="NCBI Taxonomy" id="27292"/>
    <lineage>
        <taxon>Eukaryota</taxon>
        <taxon>Fungi</taxon>
        <taxon>Dikarya</taxon>
        <taxon>Ascomycota</taxon>
        <taxon>Saccharomycotina</taxon>
        <taxon>Saccharomycetes</taxon>
        <taxon>Saccharomycetales</taxon>
        <taxon>Saccharomycetaceae</taxon>
        <taxon>Saccharomyces</taxon>
    </lineage>
</organism>
<accession>A0A6C1E5V4</accession>
<dbReference type="SUPFAM" id="SSF53649">
    <property type="entry name" value="Alkaline phosphatase-like"/>
    <property type="match status" value="1"/>
</dbReference>
<dbReference type="Proteomes" id="UP000501346">
    <property type="component" value="Chromosome SeIII-ScIII"/>
</dbReference>
<feature type="region of interest" description="Disordered" evidence="1">
    <location>
        <begin position="641"/>
        <end position="713"/>
    </location>
</feature>
<dbReference type="GO" id="GO:0009141">
    <property type="term" value="P:nucleoside triphosphate metabolic process"/>
    <property type="evidence" value="ECO:0007669"/>
    <property type="project" value="TreeGrafter"/>
</dbReference>
<keyword evidence="2" id="KW-0812">Transmembrane</keyword>
<keyword evidence="2" id="KW-0472">Membrane</keyword>
<evidence type="ECO:0000313" key="4">
    <source>
        <dbReference type="Proteomes" id="UP000501346"/>
    </source>
</evidence>
<keyword evidence="2" id="KW-1133">Transmembrane helix</keyword>
<name>A0A6C1E5V4_SACPS</name>
<dbReference type="Gene3D" id="3.30.1360.180">
    <property type="match status" value="1"/>
</dbReference>
<reference evidence="3 4" key="1">
    <citation type="journal article" date="2019" name="BMC Genomics">
        <title>Chromosome level assembly and comparative genome analysis confirm lager-brewing yeasts originated from a single hybridization.</title>
        <authorList>
            <person name="Salazar A.N."/>
            <person name="Gorter de Vries A.R."/>
            <person name="van den Broek M."/>
            <person name="Brouwers N."/>
            <person name="de la Torre Cortes P."/>
            <person name="Kuijpers N.G.A."/>
            <person name="Daran J.G."/>
            <person name="Abeel T."/>
        </authorList>
    </citation>
    <scope>NUCLEOTIDE SEQUENCE [LARGE SCALE GENOMIC DNA]</scope>
    <source>
        <strain evidence="3 4">CBS 1483</strain>
    </source>
</reference>
<evidence type="ECO:0000256" key="1">
    <source>
        <dbReference type="SAM" id="MobiDB-lite"/>
    </source>
</evidence>
<dbReference type="GO" id="GO:0047429">
    <property type="term" value="F:nucleoside triphosphate diphosphatase activity"/>
    <property type="evidence" value="ECO:0007669"/>
    <property type="project" value="TreeGrafter"/>
</dbReference>
<feature type="compositionally biased region" description="Low complexity" evidence="1">
    <location>
        <begin position="680"/>
        <end position="713"/>
    </location>
</feature>
<dbReference type="EMBL" id="CP049000">
    <property type="protein sequence ID" value="QID83914.1"/>
    <property type="molecule type" value="Genomic_DNA"/>
</dbReference>
<protein>
    <submittedName>
        <fullName evidence="3">Nucleotide pyrophosphatase/phosphodiesterase</fullName>
    </submittedName>
</protein>
<dbReference type="Pfam" id="PF01663">
    <property type="entry name" value="Phosphodiest"/>
    <property type="match status" value="1"/>
</dbReference>
<evidence type="ECO:0000313" key="3">
    <source>
        <dbReference type="EMBL" id="QID83914.1"/>
    </source>
</evidence>
<sequence>MVLENDLESLDNGLEDINEDLFRDDYLLDEDASGSGLQSAWTRMKYWFYRNKLKWTNNGIVINEGKDNRSNANLRRGIPLYELDANGQPIDTGFEDEFALGTGSFSKVPWKLILRVLFGLLVFTVFLILVINITKSNRTIKVLSHFGNPDFDPYVKYFNGTHEFFPLTIVISLDGFHPSLISKRNTPFLHSLYTLDYDTGMNITSTPFMIPSFPTETFPNHWTLVTGQYPIHHGIVSNVFWDSDLSEEFHPGVLDPRIWNSNVSEPIWQTVQTAFDSDMSFKAATHMWPGSDVNYTKYNEKKLLPEHKKPIAIERTPYYFDEFNAKESLPKKLSNIMKYVDMDALDERPQLILGYVPNVDAFGHKHGFPAESDYYYEEFTKTLSEVDTFLQGLVESLRERNITDFTNLVIVSDHGMSNIMVPSNVVVWEDILNEKLRKDYVSHAYLEGPMMAISLKDSTEINEVYHELKSSIDEEKYKVYVNGNFPEEWNFNDRRNHHMASIWIVPEPGYAVMKKAQLKKAGKDDHKDKNEEQVFTIGSHGYNNSAVDMRSIFIGMGPYFPQGYIEPFQNTEIYDLLCDICGVAEKDRNSNDGSGVVMQQLREPENSDEVEITDDFEYLSSVFGKASTYNIIWGGYPDEEEYEAQEDDEDNGDAEDNANDNDNDNDDDNDNDAKEIAAVSTSSLTTTLPMTTSTPSTTSTLLSGTLPSSRGSSIRASATTSAAGNLFQEIISDAKELIDDIIEGIDDLIDSNT</sequence>
<gene>
    <name evidence="3" type="primary">NPP1</name>
    <name evidence="3" type="ORF">GRS66_006401</name>
</gene>
<dbReference type="PANTHER" id="PTHR10151">
    <property type="entry name" value="ECTONUCLEOTIDE PYROPHOSPHATASE/PHOSPHODIESTERASE"/>
    <property type="match status" value="1"/>
</dbReference>
<dbReference type="CDD" id="cd16018">
    <property type="entry name" value="Enpp"/>
    <property type="match status" value="1"/>
</dbReference>
<dbReference type="GO" id="GO:0017111">
    <property type="term" value="F:ribonucleoside triphosphate phosphatase activity"/>
    <property type="evidence" value="ECO:0007669"/>
    <property type="project" value="TreeGrafter"/>
</dbReference>
<feature type="transmembrane region" description="Helical" evidence="2">
    <location>
        <begin position="112"/>
        <end position="133"/>
    </location>
</feature>
<dbReference type="InterPro" id="IPR017850">
    <property type="entry name" value="Alkaline_phosphatase_core_sf"/>
</dbReference>
<feature type="compositionally biased region" description="Acidic residues" evidence="1">
    <location>
        <begin position="641"/>
        <end position="670"/>
    </location>
</feature>
<dbReference type="OrthoDB" id="415411at2759"/>
<dbReference type="PANTHER" id="PTHR10151:SF120">
    <property type="entry name" value="BIS(5'-ADENOSYL)-TRIPHOSPHATASE"/>
    <property type="match status" value="1"/>
</dbReference>
<dbReference type="InterPro" id="IPR002591">
    <property type="entry name" value="Phosphodiest/P_Trfase"/>
</dbReference>
<evidence type="ECO:0000256" key="2">
    <source>
        <dbReference type="SAM" id="Phobius"/>
    </source>
</evidence>
<dbReference type="Gene3D" id="3.40.720.10">
    <property type="entry name" value="Alkaline Phosphatase, subunit A"/>
    <property type="match status" value="1"/>
</dbReference>
<keyword evidence="4" id="KW-1185">Reference proteome</keyword>